<keyword evidence="5" id="KW-0255">Endonuclease</keyword>
<dbReference type="InterPro" id="IPR043504">
    <property type="entry name" value="Peptidase_S1_PA_chymotrypsin"/>
</dbReference>
<evidence type="ECO:0000313" key="5">
    <source>
        <dbReference type="EMBL" id="TCS64531.1"/>
    </source>
</evidence>
<dbReference type="Pfam" id="PF13365">
    <property type="entry name" value="Trypsin_2"/>
    <property type="match status" value="1"/>
</dbReference>
<accession>A0A4V2UP46</accession>
<dbReference type="SMART" id="SM00892">
    <property type="entry name" value="Endonuclease_NS"/>
    <property type="match status" value="1"/>
</dbReference>
<dbReference type="PANTHER" id="PTHR13966">
    <property type="entry name" value="ENDONUCLEASE RELATED"/>
    <property type="match status" value="1"/>
</dbReference>
<dbReference type="Proteomes" id="UP000295696">
    <property type="component" value="Unassembled WGS sequence"/>
</dbReference>
<organism evidence="5 6">
    <name type="scientific">Primorskyibacter sedentarius</name>
    <dbReference type="NCBI Taxonomy" id="745311"/>
    <lineage>
        <taxon>Bacteria</taxon>
        <taxon>Pseudomonadati</taxon>
        <taxon>Pseudomonadota</taxon>
        <taxon>Alphaproteobacteria</taxon>
        <taxon>Rhodobacterales</taxon>
        <taxon>Roseobacteraceae</taxon>
        <taxon>Primorskyibacter</taxon>
    </lineage>
</organism>
<gene>
    <name evidence="5" type="ORF">EDD52_10592</name>
</gene>
<dbReference type="RefSeq" id="WP_165907497.1">
    <property type="nucleotide sequence ID" value="NZ_SLZU01000005.1"/>
</dbReference>
<keyword evidence="6" id="KW-1185">Reference proteome</keyword>
<dbReference type="Gene3D" id="3.40.570.10">
    <property type="entry name" value="Extracellular Endonuclease, subunit A"/>
    <property type="match status" value="1"/>
</dbReference>
<keyword evidence="5" id="KW-0378">Hydrolase</keyword>
<dbReference type="Pfam" id="PF01223">
    <property type="entry name" value="Endonuclease_NS"/>
    <property type="match status" value="1"/>
</dbReference>
<evidence type="ECO:0000313" key="6">
    <source>
        <dbReference type="Proteomes" id="UP000295696"/>
    </source>
</evidence>
<dbReference type="SMART" id="SM00477">
    <property type="entry name" value="NUC"/>
    <property type="match status" value="1"/>
</dbReference>
<dbReference type="GO" id="GO:0046872">
    <property type="term" value="F:metal ion binding"/>
    <property type="evidence" value="ECO:0007669"/>
    <property type="project" value="UniProtKB-KW"/>
</dbReference>
<name>A0A4V2UP46_9RHOB</name>
<dbReference type="InterPro" id="IPR001604">
    <property type="entry name" value="Endo_G_ENPP1-like_dom"/>
</dbReference>
<feature type="binding site" evidence="2">
    <location>
        <position position="502"/>
    </location>
    <ligand>
        <name>Mg(2+)</name>
        <dbReference type="ChEBI" id="CHEBI:18420"/>
        <note>catalytic</note>
    </ligand>
</feature>
<dbReference type="GO" id="GO:0004519">
    <property type="term" value="F:endonuclease activity"/>
    <property type="evidence" value="ECO:0007669"/>
    <property type="project" value="UniProtKB-KW"/>
</dbReference>
<keyword evidence="5" id="KW-0540">Nuclease</keyword>
<dbReference type="InterPro" id="IPR044925">
    <property type="entry name" value="His-Me_finger_sf"/>
</dbReference>
<dbReference type="InterPro" id="IPR009003">
    <property type="entry name" value="Peptidase_S1_PA"/>
</dbReference>
<comment type="caution">
    <text evidence="5">The sequence shown here is derived from an EMBL/GenBank/DDBJ whole genome shotgun (WGS) entry which is preliminary data.</text>
</comment>
<keyword evidence="2" id="KW-0479">Metal-binding</keyword>
<evidence type="ECO:0000259" key="3">
    <source>
        <dbReference type="SMART" id="SM00477"/>
    </source>
</evidence>
<feature type="domain" description="ENPP1-3/EXOG-like endonuclease/phosphodiesterase" evidence="3">
    <location>
        <begin position="403"/>
        <end position="630"/>
    </location>
</feature>
<sequence length="660" mass="71966">MTDTTRKSLHRLESMGNAGMIDASRALIGANPAILQELGLTPARATELLGARIDALESVGGTPSQLEAIVRAVGRPPLIVRGGKVEGTNNLSTDFPADIDVKIRRVEAKVASVGRIEFINHDYSWGGTGWVVDKRDDHLLIVTNRHVAKLVARRSFLGDGVFLFAPGAARYGARIDFLEEVDADPDPARLFDIEKFTYIAEDAAADIALARIALPADGAAFTPAPIERAATDAEHGETVAVIGYPAKDSLRNDPTQMANYFLNLYDVKRFSPGFLIEDGGMTILRHDCTTLGGNSGSPVISLDSGKAIGLHYAGTFGVGNSAVRISTLNALLDGATPTSVTGFEISQPERRDGSHDASHFDGREGYDPQFLQVAEVPLPKVPEAFGLSAPSDATQDRPFELRYQNFGVLYSGRFKTPIIAALNIDGAQTHPQKRGSDKWFADLRLRAEEQLKKEDYDHDEIDRGHLIRRAATNWGADDAQAKRSNDDSFHYTVAAPQHRAFNRSTAQWLGLENYIMTNVRTHGFRACVLTGPILTGDEPQLKDTGAVVPLKFFKVVTMLAEEDGSDGILRLHSTAYVLSQVEVIQQLLSDQNRIEAVGGFEFGEYKTFQVRIRDLEALSRLDFGPLRDADPLARCISESESTGGNPRPVVEVESFANIVL</sequence>
<feature type="domain" description="DNA/RNA non-specific endonuclease/pyrophosphatase/phosphodiesterase" evidence="4">
    <location>
        <begin position="402"/>
        <end position="630"/>
    </location>
</feature>
<evidence type="ECO:0000259" key="4">
    <source>
        <dbReference type="SMART" id="SM00892"/>
    </source>
</evidence>
<dbReference type="InterPro" id="IPR044929">
    <property type="entry name" value="DNA/RNA_non-sp_Endonuclease_sf"/>
</dbReference>
<evidence type="ECO:0000256" key="1">
    <source>
        <dbReference type="PIRSR" id="PIRSR640255-1"/>
    </source>
</evidence>
<dbReference type="CDD" id="cd00091">
    <property type="entry name" value="NUC"/>
    <property type="match status" value="1"/>
</dbReference>
<dbReference type="PANTHER" id="PTHR13966:SF5">
    <property type="entry name" value="ENDONUCLEASE G, MITOCHONDRIAL"/>
    <property type="match status" value="1"/>
</dbReference>
<dbReference type="AlphaFoldDB" id="A0A4V2UP46"/>
<evidence type="ECO:0000256" key="2">
    <source>
        <dbReference type="PIRSR" id="PIRSR640255-2"/>
    </source>
</evidence>
<dbReference type="EMBL" id="SLZU01000005">
    <property type="protein sequence ID" value="TCS64531.1"/>
    <property type="molecule type" value="Genomic_DNA"/>
</dbReference>
<dbReference type="InterPro" id="IPR020821">
    <property type="entry name" value="ENPP1-3/EXOG-like_nuc-like"/>
</dbReference>
<dbReference type="GO" id="GO:0016787">
    <property type="term" value="F:hydrolase activity"/>
    <property type="evidence" value="ECO:0007669"/>
    <property type="project" value="InterPro"/>
</dbReference>
<feature type="active site" description="Proton acceptor" evidence="1">
    <location>
        <position position="465"/>
    </location>
</feature>
<dbReference type="Gene3D" id="2.40.10.10">
    <property type="entry name" value="Trypsin-like serine proteases"/>
    <property type="match status" value="1"/>
</dbReference>
<dbReference type="InterPro" id="IPR040255">
    <property type="entry name" value="Non-specific_endonuclease"/>
</dbReference>
<dbReference type="SUPFAM" id="SSF50494">
    <property type="entry name" value="Trypsin-like serine proteases"/>
    <property type="match status" value="1"/>
</dbReference>
<dbReference type="GO" id="GO:0003676">
    <property type="term" value="F:nucleic acid binding"/>
    <property type="evidence" value="ECO:0007669"/>
    <property type="project" value="InterPro"/>
</dbReference>
<protein>
    <submittedName>
        <fullName evidence="5">Endonuclease G</fullName>
    </submittedName>
</protein>
<reference evidence="5 6" key="1">
    <citation type="submission" date="2019-03" db="EMBL/GenBank/DDBJ databases">
        <title>Genomic Encyclopedia of Type Strains, Phase IV (KMG-IV): sequencing the most valuable type-strain genomes for metagenomic binning, comparative biology and taxonomic classification.</title>
        <authorList>
            <person name="Goeker M."/>
        </authorList>
    </citation>
    <scope>NUCLEOTIDE SEQUENCE [LARGE SCALE GENOMIC DNA]</scope>
    <source>
        <strain evidence="5 6">DSM 104836</strain>
    </source>
</reference>
<dbReference type="SUPFAM" id="SSF54060">
    <property type="entry name" value="His-Me finger endonucleases"/>
    <property type="match status" value="1"/>
</dbReference>
<proteinExistence type="predicted"/>